<dbReference type="InterPro" id="IPR051683">
    <property type="entry name" value="Enoyl-CoA_Hydratase/Isomerase"/>
</dbReference>
<dbReference type="SUPFAM" id="SSF52096">
    <property type="entry name" value="ClpP/crotonase"/>
    <property type="match status" value="1"/>
</dbReference>
<dbReference type="EMBL" id="PHIG01000043">
    <property type="protein sequence ID" value="PJK28526.1"/>
    <property type="molecule type" value="Genomic_DNA"/>
</dbReference>
<evidence type="ECO:0000256" key="1">
    <source>
        <dbReference type="ARBA" id="ARBA00005254"/>
    </source>
</evidence>
<dbReference type="RefSeq" id="WP_109796005.1">
    <property type="nucleotide sequence ID" value="NZ_PHIG01000043.1"/>
</dbReference>
<sequence length="263" mass="28344">MTEESDVVKTGRDGPVFRITINRPDRRNALNDHVTGGIAAALKAAQADDEVRAIVLTGAGDKVFCAGGDLSPQPDGSPFRTDPARPQLKLTEMFEAFEACTLPIIARVNGHALGGGFGLVCVCDLAVGVKGARLGTPEVGVGLFPMTILPYMLRVLPRRKALELCMRGVPWSAEKAYEEGLLNAVADPGDLDAVLDAFLSDITSRSPTAIRLGKLAYHAIQDMPIREAQQYTQLMLPIMAGTEDGKEGFAAFQQKREPDWPNR</sequence>
<accession>A0A2M9FYH7</accession>
<proteinExistence type="inferred from homology"/>
<evidence type="ECO:0000313" key="3">
    <source>
        <dbReference type="Proteomes" id="UP000229498"/>
    </source>
</evidence>
<dbReference type="InterPro" id="IPR001753">
    <property type="entry name" value="Enoyl-CoA_hydra/iso"/>
</dbReference>
<dbReference type="PANTHER" id="PTHR42964">
    <property type="entry name" value="ENOYL-COA HYDRATASE"/>
    <property type="match status" value="1"/>
</dbReference>
<dbReference type="OrthoDB" id="9795613at2"/>
<dbReference type="Gene3D" id="3.90.226.10">
    <property type="entry name" value="2-enoyl-CoA Hydratase, Chain A, domain 1"/>
    <property type="match status" value="1"/>
</dbReference>
<dbReference type="PANTHER" id="PTHR42964:SF1">
    <property type="entry name" value="POLYKETIDE BIOSYNTHESIS ENOYL-COA HYDRATASE PKSH-RELATED"/>
    <property type="match status" value="1"/>
</dbReference>
<protein>
    <submittedName>
        <fullName evidence="2">Enoyl-CoA hydratase</fullName>
    </submittedName>
</protein>
<gene>
    <name evidence="2" type="ORF">CVT23_16345</name>
</gene>
<dbReference type="CDD" id="cd06558">
    <property type="entry name" value="crotonase-like"/>
    <property type="match status" value="1"/>
</dbReference>
<dbReference type="InterPro" id="IPR029045">
    <property type="entry name" value="ClpP/crotonase-like_dom_sf"/>
</dbReference>
<keyword evidence="3" id="KW-1185">Reference proteome</keyword>
<comment type="similarity">
    <text evidence="1">Belongs to the enoyl-CoA hydratase/isomerase family.</text>
</comment>
<reference evidence="2 3" key="1">
    <citation type="submission" date="2017-11" db="EMBL/GenBank/DDBJ databases">
        <title>Draft genome sequence of Rhizobiales bacterium SY3-13.</title>
        <authorList>
            <person name="Sun C."/>
        </authorList>
    </citation>
    <scope>NUCLEOTIDE SEQUENCE [LARGE SCALE GENOMIC DNA]</scope>
    <source>
        <strain evidence="2 3">SY3-13</strain>
    </source>
</reference>
<dbReference type="InterPro" id="IPR014748">
    <property type="entry name" value="Enoyl-CoA_hydra_C"/>
</dbReference>
<dbReference type="Pfam" id="PF00378">
    <property type="entry name" value="ECH_1"/>
    <property type="match status" value="1"/>
</dbReference>
<name>A0A2M9FYH7_9PROT</name>
<comment type="caution">
    <text evidence="2">The sequence shown here is derived from an EMBL/GenBank/DDBJ whole genome shotgun (WGS) entry which is preliminary data.</text>
</comment>
<dbReference type="AlphaFoldDB" id="A0A2M9FYH7"/>
<evidence type="ECO:0000313" key="2">
    <source>
        <dbReference type="EMBL" id="PJK28526.1"/>
    </source>
</evidence>
<dbReference type="Gene3D" id="1.10.12.10">
    <property type="entry name" value="Lyase 2-enoyl-coa Hydratase, Chain A, domain 2"/>
    <property type="match status" value="1"/>
</dbReference>
<dbReference type="Proteomes" id="UP000229498">
    <property type="component" value="Unassembled WGS sequence"/>
</dbReference>
<organism evidence="2 3">
    <name type="scientific">Minwuia thermotolerans</name>
    <dbReference type="NCBI Taxonomy" id="2056226"/>
    <lineage>
        <taxon>Bacteria</taxon>
        <taxon>Pseudomonadati</taxon>
        <taxon>Pseudomonadota</taxon>
        <taxon>Alphaproteobacteria</taxon>
        <taxon>Minwuiales</taxon>
        <taxon>Minwuiaceae</taxon>
        <taxon>Minwuia</taxon>
    </lineage>
</organism>
<dbReference type="GO" id="GO:0003824">
    <property type="term" value="F:catalytic activity"/>
    <property type="evidence" value="ECO:0007669"/>
    <property type="project" value="UniProtKB-ARBA"/>
</dbReference>